<evidence type="ECO:0000256" key="1">
    <source>
        <dbReference type="SAM" id="Phobius"/>
    </source>
</evidence>
<comment type="caution">
    <text evidence="2">The sequence shown here is derived from an EMBL/GenBank/DDBJ whole genome shotgun (WGS) entry which is preliminary data.</text>
</comment>
<feature type="transmembrane region" description="Helical" evidence="1">
    <location>
        <begin position="102"/>
        <end position="121"/>
    </location>
</feature>
<proteinExistence type="predicted"/>
<evidence type="ECO:0000313" key="3">
    <source>
        <dbReference type="Proteomes" id="UP000590740"/>
    </source>
</evidence>
<keyword evidence="1" id="KW-1133">Transmembrane helix</keyword>
<keyword evidence="1" id="KW-0472">Membrane</keyword>
<keyword evidence="1" id="KW-0812">Transmembrane</keyword>
<name>A0A7W7Y8U6_9BACT</name>
<protein>
    <submittedName>
        <fullName evidence="2">Uncharacterized protein</fullName>
    </submittedName>
</protein>
<accession>A0A7W7Y8U6</accession>
<organism evidence="2 3">
    <name type="scientific">Prosthecobacter vanneervenii</name>
    <dbReference type="NCBI Taxonomy" id="48466"/>
    <lineage>
        <taxon>Bacteria</taxon>
        <taxon>Pseudomonadati</taxon>
        <taxon>Verrucomicrobiota</taxon>
        <taxon>Verrucomicrobiia</taxon>
        <taxon>Verrucomicrobiales</taxon>
        <taxon>Verrucomicrobiaceae</taxon>
        <taxon>Prosthecobacter</taxon>
    </lineage>
</organism>
<dbReference type="EMBL" id="JACHIG010000002">
    <property type="protein sequence ID" value="MBB5031783.1"/>
    <property type="molecule type" value="Genomic_DNA"/>
</dbReference>
<gene>
    <name evidence="2" type="ORF">HNQ65_001351</name>
</gene>
<evidence type="ECO:0000313" key="2">
    <source>
        <dbReference type="EMBL" id="MBB5031783.1"/>
    </source>
</evidence>
<dbReference type="AlphaFoldDB" id="A0A7W7Y8U6"/>
<keyword evidence="3" id="KW-1185">Reference proteome</keyword>
<dbReference type="Proteomes" id="UP000590740">
    <property type="component" value="Unassembled WGS sequence"/>
</dbReference>
<sequence length="170" mass="18899">MNSRLRSIPLAIGTRLRRFFLFFLGGETLEFEAPCAPEALKASILSSRDHLQHYAHVRVWGDRVHVQLPPDFMRRRSTLAFRGIIESTPAGSRIKGGISVNLFNRLMLGLWLGTVTLISLIALRTVLIPAGGLALFWLGWLLTGLDEAEPKIIRYLSFMCANAAPATSPE</sequence>
<reference evidence="2 3" key="1">
    <citation type="submission" date="2020-08" db="EMBL/GenBank/DDBJ databases">
        <title>Genomic Encyclopedia of Type Strains, Phase IV (KMG-IV): sequencing the most valuable type-strain genomes for metagenomic binning, comparative biology and taxonomic classification.</title>
        <authorList>
            <person name="Goeker M."/>
        </authorList>
    </citation>
    <scope>NUCLEOTIDE SEQUENCE [LARGE SCALE GENOMIC DNA]</scope>
    <source>
        <strain evidence="2 3">DSM 12252</strain>
    </source>
</reference>
<feature type="transmembrane region" description="Helical" evidence="1">
    <location>
        <begin position="127"/>
        <end position="145"/>
    </location>
</feature>
<dbReference type="RefSeq" id="WP_184338713.1">
    <property type="nucleotide sequence ID" value="NZ_JACHIG010000002.1"/>
</dbReference>